<feature type="active site" description="Proton donor" evidence="9">
    <location>
        <position position="338"/>
    </location>
</feature>
<dbReference type="EC" id="5.3.1.16" evidence="9 11"/>
<dbReference type="GO" id="GO:0003949">
    <property type="term" value="F:1-(5-phosphoribosyl)-5-[(5-phosphoribosylamino)methylideneamino]imidazole-4-carboxamide isomerase activity"/>
    <property type="evidence" value="ECO:0007669"/>
    <property type="project" value="UniProtKB-UniRule"/>
</dbReference>
<evidence type="ECO:0000256" key="9">
    <source>
        <dbReference type="HAMAP-Rule" id="MF_01014"/>
    </source>
</evidence>
<reference evidence="13 14" key="1">
    <citation type="submission" date="2020-04" db="EMBL/GenBank/DDBJ databases">
        <title>Description of novel Gluconacetobacter.</title>
        <authorList>
            <person name="Sombolestani A."/>
        </authorList>
    </citation>
    <scope>NUCLEOTIDE SEQUENCE [LARGE SCALE GENOMIC DNA]</scope>
    <source>
        <strain evidence="13 14">LMG 7603</strain>
    </source>
</reference>
<dbReference type="PANTHER" id="PTHR43090">
    <property type="entry name" value="1-(5-PHOSPHORIBOSYL)-5-[(5-PHOSPHORIBOSYLAMINO)METHYLIDENEAMINO] IMIDAZOLE-4-CARBOXAMIDE ISOMERASE"/>
    <property type="match status" value="1"/>
</dbReference>
<evidence type="ECO:0000256" key="6">
    <source>
        <dbReference type="ARBA" id="ARBA00022605"/>
    </source>
</evidence>
<evidence type="ECO:0000259" key="12">
    <source>
        <dbReference type="PROSITE" id="PS51186"/>
    </source>
</evidence>
<comment type="similarity">
    <text evidence="4 9 10">Belongs to the HisA/HisF family.</text>
</comment>
<evidence type="ECO:0000256" key="8">
    <source>
        <dbReference type="ARBA" id="ARBA00023235"/>
    </source>
</evidence>
<dbReference type="RefSeq" id="WP_012222317.1">
    <property type="nucleotide sequence ID" value="NZ_JABEQG010000027.1"/>
</dbReference>
<proteinExistence type="inferred from homology"/>
<organism evidence="13 14">
    <name type="scientific">Gluconacetobacter diazotrophicus</name>
    <name type="common">Acetobacter diazotrophicus</name>
    <dbReference type="NCBI Taxonomy" id="33996"/>
    <lineage>
        <taxon>Bacteria</taxon>
        <taxon>Pseudomonadati</taxon>
        <taxon>Pseudomonadota</taxon>
        <taxon>Alphaproteobacteria</taxon>
        <taxon>Acetobacterales</taxon>
        <taxon>Acetobacteraceae</taxon>
        <taxon>Gluconacetobacter</taxon>
    </lineage>
</organism>
<dbReference type="InterPro" id="IPR000182">
    <property type="entry name" value="GNAT_dom"/>
</dbReference>
<dbReference type="InterPro" id="IPR023016">
    <property type="entry name" value="HisA/PriA"/>
</dbReference>
<dbReference type="FunFam" id="3.20.20.70:FF:000009">
    <property type="entry name" value="1-(5-phosphoribosyl)-5-[(5-phosphoribosylamino)methylideneamino] imidazole-4-carboxamide isomerase"/>
    <property type="match status" value="1"/>
</dbReference>
<comment type="catalytic activity">
    <reaction evidence="1 9 11">
        <text>1-(5-phospho-beta-D-ribosyl)-5-[(5-phospho-beta-D-ribosylamino)methylideneamino]imidazole-4-carboxamide = 5-[(5-phospho-1-deoxy-D-ribulos-1-ylimino)methylamino]-1-(5-phospho-beta-D-ribosyl)imidazole-4-carboxamide</text>
        <dbReference type="Rhea" id="RHEA:15469"/>
        <dbReference type="ChEBI" id="CHEBI:58435"/>
        <dbReference type="ChEBI" id="CHEBI:58525"/>
        <dbReference type="EC" id="5.3.1.16"/>
    </reaction>
</comment>
<dbReference type="OMA" id="WGTHPSY"/>
<dbReference type="Gene3D" id="3.20.20.70">
    <property type="entry name" value="Aldolase class I"/>
    <property type="match status" value="1"/>
</dbReference>
<evidence type="ECO:0000256" key="5">
    <source>
        <dbReference type="ARBA" id="ARBA00022490"/>
    </source>
</evidence>
<keyword evidence="8 9" id="KW-0413">Isomerase</keyword>
<dbReference type="InterPro" id="IPR006062">
    <property type="entry name" value="His_biosynth"/>
</dbReference>
<protein>
    <recommendedName>
        <fullName evidence="9 11">1-(5-phosphoribosyl)-5-[(5-phosphoribosylamino)methylideneamino] imidazole-4-carboxamide isomerase</fullName>
        <ecNumber evidence="9 11">5.3.1.16</ecNumber>
    </recommendedName>
    <alternativeName>
        <fullName evidence="9">Phosphoribosylformimino-5-aminoimidazole carboxamide ribotide isomerase</fullName>
    </alternativeName>
</protein>
<evidence type="ECO:0000313" key="13">
    <source>
        <dbReference type="EMBL" id="MBB2157290.1"/>
    </source>
</evidence>
<dbReference type="SUPFAM" id="SSF51366">
    <property type="entry name" value="Ribulose-phoshate binding barrel"/>
    <property type="match status" value="1"/>
</dbReference>
<evidence type="ECO:0000313" key="14">
    <source>
        <dbReference type="Proteomes" id="UP000550787"/>
    </source>
</evidence>
<dbReference type="PANTHER" id="PTHR43090:SF2">
    <property type="entry name" value="1-(5-PHOSPHORIBOSYL)-5-[(5-PHOSPHORIBOSYLAMINO)METHYLIDENEAMINO] IMIDAZOLE-4-CARBOXAMIDE ISOMERASE"/>
    <property type="match status" value="1"/>
</dbReference>
<name>A0A7W4NMX9_GLUDI</name>
<dbReference type="UniPathway" id="UPA00031">
    <property type="reaction ID" value="UER00009"/>
</dbReference>
<accession>A0A7W4NMX9</accession>
<dbReference type="EMBL" id="JABEQG010000027">
    <property type="protein sequence ID" value="MBB2157290.1"/>
    <property type="molecule type" value="Genomic_DNA"/>
</dbReference>
<dbReference type="Gene3D" id="3.40.630.30">
    <property type="match status" value="1"/>
</dbReference>
<feature type="domain" description="N-acetyltransferase" evidence="12">
    <location>
        <begin position="15"/>
        <end position="180"/>
    </location>
</feature>
<dbReference type="Pfam" id="PF00583">
    <property type="entry name" value="Acetyltransf_1"/>
    <property type="match status" value="1"/>
</dbReference>
<dbReference type="AlphaFoldDB" id="A0A7W4NMX9"/>
<evidence type="ECO:0000256" key="3">
    <source>
        <dbReference type="ARBA" id="ARBA00005133"/>
    </source>
</evidence>
<gene>
    <name evidence="9 13" type="primary">hisA</name>
    <name evidence="13" type="ORF">HLH33_13375</name>
</gene>
<comment type="caution">
    <text evidence="13">The sequence shown here is derived from an EMBL/GenBank/DDBJ whole genome shotgun (WGS) entry which is preliminary data.</text>
</comment>
<keyword evidence="7 9" id="KW-0368">Histidine biosynthesis</keyword>
<sequence length="451" mass="48338">MNEIGTPSQTRPRAERVQALHEDDLQALCEATDAAILDGGGFGWLTTPGRQAMERYFRGVLMVPERMLFVVRLDGIIVGAAQLVRPPRNNEAQAMSATLMHLYVAPYARGLGLGRLLLLEAEQCARAMGYQILNLDVRETQESAIRLFRAFGFHHWGTHPSYARTEGRTVRGLFFTKRLQDNERVVPAHPQAASIPIPATGPASVTGHSLTLYPAIDLKDGACVRLRRGEMDDATIYSDNPGAQARAWVQAGCRWLHVVDLNGAFAGRSANGDAVEAIIANATVPVQLGGGLRDMAGIERWLAAGVTRVILGSVAVKDPELVRAACRAFPGRIVAGIDARSGQVATEGWAETSDMKAVELARRMEDVGVAAIIFTEISRDGMLTGIDIAQTVEMANALSIPVIASGGVGHADHLHALRAATVQAPGIEGVIVGRALYDGRVDPAEALRILS</sequence>
<dbReference type="HAMAP" id="MF_01014">
    <property type="entry name" value="HisA"/>
    <property type="match status" value="1"/>
</dbReference>
<evidence type="ECO:0000256" key="1">
    <source>
        <dbReference type="ARBA" id="ARBA00000901"/>
    </source>
</evidence>
<dbReference type="SUPFAM" id="SSF55729">
    <property type="entry name" value="Acyl-CoA N-acyltransferases (Nat)"/>
    <property type="match status" value="1"/>
</dbReference>
<dbReference type="PROSITE" id="PS51186">
    <property type="entry name" value="GNAT"/>
    <property type="match status" value="1"/>
</dbReference>
<dbReference type="InterPro" id="IPR006063">
    <property type="entry name" value="HisA_bact_arch"/>
</dbReference>
<evidence type="ECO:0000256" key="10">
    <source>
        <dbReference type="RuleBase" id="RU003657"/>
    </source>
</evidence>
<dbReference type="InterPro" id="IPR044524">
    <property type="entry name" value="Isoase_HisA-like"/>
</dbReference>
<evidence type="ECO:0000256" key="7">
    <source>
        <dbReference type="ARBA" id="ARBA00023102"/>
    </source>
</evidence>
<dbReference type="GO" id="GO:0005737">
    <property type="term" value="C:cytoplasm"/>
    <property type="evidence" value="ECO:0007669"/>
    <property type="project" value="UniProtKB-SubCell"/>
</dbReference>
<dbReference type="GO" id="GO:0000162">
    <property type="term" value="P:L-tryptophan biosynthetic process"/>
    <property type="evidence" value="ECO:0007669"/>
    <property type="project" value="TreeGrafter"/>
</dbReference>
<comment type="subcellular location">
    <subcellularLocation>
        <location evidence="2 9 11">Cytoplasm</location>
    </subcellularLocation>
</comment>
<dbReference type="NCBIfam" id="TIGR00007">
    <property type="entry name" value="1-(5-phosphoribosyl)-5-[(5-phosphoribosylamino)methylideneamino]imidazole-4-carboxamide isomerase"/>
    <property type="match status" value="1"/>
</dbReference>
<dbReference type="InterPro" id="IPR013785">
    <property type="entry name" value="Aldolase_TIM"/>
</dbReference>
<dbReference type="InterPro" id="IPR011060">
    <property type="entry name" value="RibuloseP-bd_barrel"/>
</dbReference>
<comment type="pathway">
    <text evidence="3 9 11">Amino-acid biosynthesis; L-histidine biosynthesis; L-histidine from 5-phospho-alpha-D-ribose 1-diphosphate: step 4/9.</text>
</comment>
<dbReference type="GO" id="GO:0016747">
    <property type="term" value="F:acyltransferase activity, transferring groups other than amino-acyl groups"/>
    <property type="evidence" value="ECO:0007669"/>
    <property type="project" value="InterPro"/>
</dbReference>
<dbReference type="CDD" id="cd04732">
    <property type="entry name" value="HisA"/>
    <property type="match status" value="1"/>
</dbReference>
<keyword evidence="6 9" id="KW-0028">Amino-acid biosynthesis</keyword>
<evidence type="ECO:0000256" key="4">
    <source>
        <dbReference type="ARBA" id="ARBA00009667"/>
    </source>
</evidence>
<evidence type="ECO:0000256" key="2">
    <source>
        <dbReference type="ARBA" id="ARBA00004496"/>
    </source>
</evidence>
<dbReference type="Proteomes" id="UP000550787">
    <property type="component" value="Unassembled WGS sequence"/>
</dbReference>
<keyword evidence="5 9" id="KW-0963">Cytoplasm</keyword>
<dbReference type="GO" id="GO:0000105">
    <property type="term" value="P:L-histidine biosynthetic process"/>
    <property type="evidence" value="ECO:0007669"/>
    <property type="project" value="UniProtKB-UniRule"/>
</dbReference>
<dbReference type="Pfam" id="PF00977">
    <property type="entry name" value="His_biosynth"/>
    <property type="match status" value="1"/>
</dbReference>
<feature type="active site" description="Proton acceptor" evidence="9">
    <location>
        <position position="217"/>
    </location>
</feature>
<dbReference type="InterPro" id="IPR016181">
    <property type="entry name" value="Acyl_CoA_acyltransferase"/>
</dbReference>
<evidence type="ECO:0000256" key="11">
    <source>
        <dbReference type="RuleBase" id="RU003658"/>
    </source>
</evidence>